<feature type="transmembrane region" description="Helical" evidence="6">
    <location>
        <begin position="40"/>
        <end position="62"/>
    </location>
</feature>
<dbReference type="InterPro" id="IPR009637">
    <property type="entry name" value="GPR107/GPR108-like"/>
</dbReference>
<dbReference type="STRING" id="61395.A0A1Y1W553"/>
<reference evidence="8 9" key="1">
    <citation type="submission" date="2016-07" db="EMBL/GenBank/DDBJ databases">
        <title>Pervasive Adenine N6-methylation of Active Genes in Fungi.</title>
        <authorList>
            <consortium name="DOE Joint Genome Institute"/>
            <person name="Mondo S.J."/>
            <person name="Dannebaum R.O."/>
            <person name="Kuo R.C."/>
            <person name="Labutti K."/>
            <person name="Haridas S."/>
            <person name="Kuo A."/>
            <person name="Salamov A."/>
            <person name="Ahrendt S.R."/>
            <person name="Lipzen A."/>
            <person name="Sullivan W."/>
            <person name="Andreopoulos W.B."/>
            <person name="Clum A."/>
            <person name="Lindquist E."/>
            <person name="Daum C."/>
            <person name="Ramamoorthy G.K."/>
            <person name="Gryganskyi A."/>
            <person name="Culley D."/>
            <person name="Magnuson J.K."/>
            <person name="James T.Y."/>
            <person name="O'Malley M.A."/>
            <person name="Stajich J.E."/>
            <person name="Spatafora J.W."/>
            <person name="Visel A."/>
            <person name="Grigoriev I.V."/>
        </authorList>
    </citation>
    <scope>NUCLEOTIDE SEQUENCE [LARGE SCALE GENOMIC DNA]</scope>
    <source>
        <strain evidence="8 9">ATCC 12442</strain>
    </source>
</reference>
<accession>A0A1Y1W553</accession>
<evidence type="ECO:0000256" key="6">
    <source>
        <dbReference type="SAM" id="Phobius"/>
    </source>
</evidence>
<feature type="transmembrane region" description="Helical" evidence="6">
    <location>
        <begin position="74"/>
        <end position="96"/>
    </location>
</feature>
<dbReference type="AlphaFoldDB" id="A0A1Y1W553"/>
<dbReference type="Pfam" id="PF06814">
    <property type="entry name" value="GOST_TM"/>
    <property type="match status" value="1"/>
</dbReference>
<dbReference type="RefSeq" id="XP_040742422.1">
    <property type="nucleotide sequence ID" value="XM_040883991.1"/>
</dbReference>
<dbReference type="EMBL" id="MCFD01000009">
    <property type="protein sequence ID" value="ORX68640.1"/>
    <property type="molecule type" value="Genomic_DNA"/>
</dbReference>
<evidence type="ECO:0000259" key="7">
    <source>
        <dbReference type="Pfam" id="PF06814"/>
    </source>
</evidence>
<feature type="non-terminal residue" evidence="8">
    <location>
        <position position="1"/>
    </location>
</feature>
<feature type="domain" description="GOST seven transmembrane" evidence="7">
    <location>
        <begin position="38"/>
        <end position="288"/>
    </location>
</feature>
<proteinExistence type="predicted"/>
<dbReference type="OrthoDB" id="19932at2759"/>
<dbReference type="GO" id="GO:0005829">
    <property type="term" value="C:cytosol"/>
    <property type="evidence" value="ECO:0007669"/>
    <property type="project" value="GOC"/>
</dbReference>
<feature type="transmembrane region" description="Helical" evidence="6">
    <location>
        <begin position="116"/>
        <end position="135"/>
    </location>
</feature>
<organism evidence="8 9">
    <name type="scientific">Linderina pennispora</name>
    <dbReference type="NCBI Taxonomy" id="61395"/>
    <lineage>
        <taxon>Eukaryota</taxon>
        <taxon>Fungi</taxon>
        <taxon>Fungi incertae sedis</taxon>
        <taxon>Zoopagomycota</taxon>
        <taxon>Kickxellomycotina</taxon>
        <taxon>Kickxellomycetes</taxon>
        <taxon>Kickxellales</taxon>
        <taxon>Kickxellaceae</taxon>
        <taxon>Linderina</taxon>
    </lineage>
</organism>
<evidence type="ECO:0000313" key="9">
    <source>
        <dbReference type="Proteomes" id="UP000193922"/>
    </source>
</evidence>
<evidence type="ECO:0000256" key="5">
    <source>
        <dbReference type="ARBA" id="ARBA00023136"/>
    </source>
</evidence>
<keyword evidence="9" id="KW-1185">Reference proteome</keyword>
<dbReference type="Proteomes" id="UP000193922">
    <property type="component" value="Unassembled WGS sequence"/>
</dbReference>
<keyword evidence="8" id="KW-0675">Receptor</keyword>
<keyword evidence="5 6" id="KW-0472">Membrane</keyword>
<feature type="non-terminal residue" evidence="8">
    <location>
        <position position="307"/>
    </location>
</feature>
<evidence type="ECO:0000256" key="2">
    <source>
        <dbReference type="ARBA" id="ARBA00022692"/>
    </source>
</evidence>
<sequence>YLINATGYYCVDAASTHDFTARADWTNAHGQLPAGEYPKVHVYAVLMGAYILIALVWAFMSWRVWSEVLPVQNRLFALVCLMAVDMGLNFGFWQHYNAHGAPSLAYSVALVVVDAGRNSLSFFMLLVVALGWGVVRPSLGKAMIRCTLLAGAHFGAGCLYGAGIVFRDPHDAGPLGLVYVVPLSFTMTLFYVWTLSAIIATTHMLIDRQQSYKLAMYNRLWRLLMLSLILLFVYFVLNVMYTVFYSRPELADRTWKWRWFWTDGWLNLEYFAVLATILFWWRPTTQNYRFGLEELAGDEEEAMQRDQ</sequence>
<dbReference type="GO" id="GO:0005794">
    <property type="term" value="C:Golgi apparatus"/>
    <property type="evidence" value="ECO:0007669"/>
    <property type="project" value="TreeGrafter"/>
</dbReference>
<comment type="subcellular location">
    <subcellularLocation>
        <location evidence="1">Membrane</location>
        <topology evidence="1">Multi-pass membrane protein</topology>
    </subcellularLocation>
</comment>
<feature type="transmembrane region" description="Helical" evidence="6">
    <location>
        <begin position="264"/>
        <end position="281"/>
    </location>
</feature>
<evidence type="ECO:0000256" key="4">
    <source>
        <dbReference type="ARBA" id="ARBA00022989"/>
    </source>
</evidence>
<feature type="transmembrane region" description="Helical" evidence="6">
    <location>
        <begin position="220"/>
        <end position="244"/>
    </location>
</feature>
<name>A0A1Y1W553_9FUNG</name>
<dbReference type="GO" id="GO:0042147">
    <property type="term" value="P:retrograde transport, endosome to Golgi"/>
    <property type="evidence" value="ECO:0007669"/>
    <property type="project" value="TreeGrafter"/>
</dbReference>
<feature type="transmembrane region" description="Helical" evidence="6">
    <location>
        <begin position="178"/>
        <end position="199"/>
    </location>
</feature>
<dbReference type="InterPro" id="IPR053937">
    <property type="entry name" value="GOST_TM"/>
</dbReference>
<dbReference type="PANTHER" id="PTHR21229">
    <property type="entry name" value="LUNG SEVEN TRANSMEMBRANE RECEPTOR"/>
    <property type="match status" value="1"/>
</dbReference>
<dbReference type="GO" id="GO:0016020">
    <property type="term" value="C:membrane"/>
    <property type="evidence" value="ECO:0007669"/>
    <property type="project" value="UniProtKB-SubCell"/>
</dbReference>
<keyword evidence="2 6" id="KW-0812">Transmembrane</keyword>
<protein>
    <submittedName>
        <fullName evidence="8">Transmembrane receptor</fullName>
    </submittedName>
</protein>
<dbReference type="GeneID" id="63800639"/>
<keyword evidence="4 6" id="KW-1133">Transmembrane helix</keyword>
<evidence type="ECO:0000256" key="1">
    <source>
        <dbReference type="ARBA" id="ARBA00004141"/>
    </source>
</evidence>
<evidence type="ECO:0000256" key="3">
    <source>
        <dbReference type="ARBA" id="ARBA00022729"/>
    </source>
</evidence>
<dbReference type="PANTHER" id="PTHR21229:SF1">
    <property type="entry name" value="GH17801P"/>
    <property type="match status" value="1"/>
</dbReference>
<keyword evidence="3" id="KW-0732">Signal</keyword>
<gene>
    <name evidence="8" type="ORF">DL89DRAFT_202003</name>
</gene>
<comment type="caution">
    <text evidence="8">The sequence shown here is derived from an EMBL/GenBank/DDBJ whole genome shotgun (WGS) entry which is preliminary data.</text>
</comment>
<evidence type="ECO:0000313" key="8">
    <source>
        <dbReference type="EMBL" id="ORX68640.1"/>
    </source>
</evidence>
<feature type="transmembrane region" description="Helical" evidence="6">
    <location>
        <begin position="147"/>
        <end position="166"/>
    </location>
</feature>